<dbReference type="RefSeq" id="WP_073118759.1">
    <property type="nucleotide sequence ID" value="NZ_BMEN01000002.1"/>
</dbReference>
<evidence type="ECO:0000313" key="3">
    <source>
        <dbReference type="EMBL" id="SHH55383.1"/>
    </source>
</evidence>
<dbReference type="STRING" id="1195760.SAMN05444281_0904"/>
<dbReference type="InterPro" id="IPR001387">
    <property type="entry name" value="Cro/C1-type_HTH"/>
</dbReference>
<name>A0A1M5TYB7_9FLAO</name>
<feature type="compositionally biased region" description="Low complexity" evidence="1">
    <location>
        <begin position="90"/>
        <end position="103"/>
    </location>
</feature>
<protein>
    <submittedName>
        <fullName evidence="3">Helix-turn-helix</fullName>
    </submittedName>
</protein>
<evidence type="ECO:0000256" key="1">
    <source>
        <dbReference type="SAM" id="MobiDB-lite"/>
    </source>
</evidence>
<evidence type="ECO:0000259" key="2">
    <source>
        <dbReference type="PROSITE" id="PS50943"/>
    </source>
</evidence>
<dbReference type="Gene3D" id="1.10.260.40">
    <property type="entry name" value="lambda repressor-like DNA-binding domains"/>
    <property type="match status" value="1"/>
</dbReference>
<dbReference type="SMART" id="SM00530">
    <property type="entry name" value="HTH_XRE"/>
    <property type="match status" value="1"/>
</dbReference>
<dbReference type="InterPro" id="IPR010982">
    <property type="entry name" value="Lambda_DNA-bd_dom_sf"/>
</dbReference>
<proteinExistence type="predicted"/>
<reference evidence="4" key="1">
    <citation type="submission" date="2016-11" db="EMBL/GenBank/DDBJ databases">
        <authorList>
            <person name="Varghese N."/>
            <person name="Submissions S."/>
        </authorList>
    </citation>
    <scope>NUCLEOTIDE SEQUENCE [LARGE SCALE GENOMIC DNA]</scope>
    <source>
        <strain evidence="4">DSM 100572</strain>
    </source>
</reference>
<dbReference type="EMBL" id="FQXQ01000002">
    <property type="protein sequence ID" value="SHH55383.1"/>
    <property type="molecule type" value="Genomic_DNA"/>
</dbReference>
<gene>
    <name evidence="3" type="ORF">SAMN05444281_0904</name>
</gene>
<feature type="domain" description="HTH cro/C1-type" evidence="2">
    <location>
        <begin position="11"/>
        <end position="66"/>
    </location>
</feature>
<dbReference type="CDD" id="cd00093">
    <property type="entry name" value="HTH_XRE"/>
    <property type="match status" value="1"/>
</dbReference>
<dbReference type="OrthoDB" id="1034290at2"/>
<evidence type="ECO:0000313" key="4">
    <source>
        <dbReference type="Proteomes" id="UP000184109"/>
    </source>
</evidence>
<dbReference type="GO" id="GO:0003677">
    <property type="term" value="F:DNA binding"/>
    <property type="evidence" value="ECO:0007669"/>
    <property type="project" value="InterPro"/>
</dbReference>
<dbReference type="SUPFAM" id="SSF47413">
    <property type="entry name" value="lambda repressor-like DNA-binding domains"/>
    <property type="match status" value="1"/>
</dbReference>
<dbReference type="Pfam" id="PF01381">
    <property type="entry name" value="HTH_3"/>
    <property type="match status" value="1"/>
</dbReference>
<dbReference type="Proteomes" id="UP000184109">
    <property type="component" value="Unassembled WGS sequence"/>
</dbReference>
<organism evidence="3 4">
    <name type="scientific">Wenyingzhuangia marina</name>
    <dbReference type="NCBI Taxonomy" id="1195760"/>
    <lineage>
        <taxon>Bacteria</taxon>
        <taxon>Pseudomonadati</taxon>
        <taxon>Bacteroidota</taxon>
        <taxon>Flavobacteriia</taxon>
        <taxon>Flavobacteriales</taxon>
        <taxon>Flavobacteriaceae</taxon>
        <taxon>Wenyingzhuangia</taxon>
    </lineage>
</organism>
<sequence>MLNQEEFINRLHKLLEHYHLSAATFADEISVQRSSISHLLSGRNKPSLEFVLKIVDTYKEVSLDWLLYGKEQFPIKENKSTKINQGLFANTEENTTANPTVNNEQKKTTTPSDIERIVVFYKNGTFKEYSETSS</sequence>
<dbReference type="PROSITE" id="PS50943">
    <property type="entry name" value="HTH_CROC1"/>
    <property type="match status" value="1"/>
</dbReference>
<keyword evidence="4" id="KW-1185">Reference proteome</keyword>
<feature type="region of interest" description="Disordered" evidence="1">
    <location>
        <begin position="88"/>
        <end position="109"/>
    </location>
</feature>
<accession>A0A1M5TYB7</accession>
<dbReference type="AlphaFoldDB" id="A0A1M5TYB7"/>